<evidence type="ECO:0000259" key="1">
    <source>
        <dbReference type="Pfam" id="PF01609"/>
    </source>
</evidence>
<dbReference type="PANTHER" id="PTHR34614">
    <property type="match status" value="1"/>
</dbReference>
<feature type="domain" description="Transposase IS4-like" evidence="1">
    <location>
        <begin position="173"/>
        <end position="463"/>
    </location>
</feature>
<dbReference type="InterPro" id="IPR012337">
    <property type="entry name" value="RNaseH-like_sf"/>
</dbReference>
<dbReference type="GO" id="GO:0006313">
    <property type="term" value="P:DNA transposition"/>
    <property type="evidence" value="ECO:0007669"/>
    <property type="project" value="InterPro"/>
</dbReference>
<dbReference type="InterPro" id="IPR002559">
    <property type="entry name" value="Transposase_11"/>
</dbReference>
<organism evidence="2">
    <name type="scientific">uncultured spirochete</name>
    <dbReference type="NCBI Taxonomy" id="156406"/>
    <lineage>
        <taxon>Bacteria</taxon>
        <taxon>Pseudomonadati</taxon>
        <taxon>Spirochaetota</taxon>
        <taxon>Spirochaetia</taxon>
        <taxon>Spirochaetales</taxon>
        <taxon>environmental samples</taxon>
    </lineage>
</organism>
<evidence type="ECO:0000313" key="2">
    <source>
        <dbReference type="EMBL" id="SLM18235.1"/>
    </source>
</evidence>
<protein>
    <submittedName>
        <fullName evidence="2">Transposase</fullName>
    </submittedName>
</protein>
<name>A0A3P3XPN2_9SPIR</name>
<dbReference type="EMBL" id="FWDO01000004">
    <property type="protein sequence ID" value="SLM18235.1"/>
    <property type="molecule type" value="Genomic_DNA"/>
</dbReference>
<dbReference type="GO" id="GO:0004803">
    <property type="term" value="F:transposase activity"/>
    <property type="evidence" value="ECO:0007669"/>
    <property type="project" value="InterPro"/>
</dbReference>
<sequence length="530" mass="60464">MKATTAKQPGYQTVHIVRGVHYIYECVSTYDKEKKQSFNKQVCIGKKGPDGSFIPNAYYRELHQLATTGEKITVSSKVIGATETLTQVANTEGLERCLTLSLGKQLGSQALALAEYILVRGSALSHFPEWAAHQKLPQGAEVLSSQDISRFLGTISDDMMEKFFTRWASNFSGHDTICLDLTSIGSYSECNELVKYGYNRDREQLEQVNILGLFSASKMLPVAVRMLPGNIADVSTLVNELTHFSYLGLSNPVLLMDKGFDSEENLTRLLDRRLKFIMMAHCNRSWLKELEEQHRDSMRVPSKLFHYQDDRYYAVTELLSLGSEKNRRCYAHIYYCSRLAEKRLDRFNERLHDYYDRLVAGGGLETIPVDYQKYFSIKETPKRRRSVILDEAAAVATEKSFNVMFVILSNTEKDAHTALRLYRERDAVEKFFDDMKNSMDMDRLRVHTSPRAKARLFLQYLSTILLYLCRNKLGFYESSNTSVRGILEDLSGICEVTHSNHYGSIITESTSAQRATLAQLGIDTSSWLQK</sequence>
<reference evidence="2" key="1">
    <citation type="submission" date="2017-02" db="EMBL/GenBank/DDBJ databases">
        <authorList>
            <person name="Regsiter A."/>
            <person name="William W."/>
        </authorList>
    </citation>
    <scope>NUCLEOTIDE SEQUENCE</scope>
    <source>
        <strain evidence="2">BdmA 4</strain>
    </source>
</reference>
<dbReference type="PANTHER" id="PTHR34614:SF2">
    <property type="entry name" value="TRANSPOSASE IS4-LIKE DOMAIN-CONTAINING PROTEIN"/>
    <property type="match status" value="1"/>
</dbReference>
<accession>A0A3P3XPN2</accession>
<gene>
    <name evidence="2" type="ORF">SPIRO4BDMA_40807</name>
</gene>
<dbReference type="GO" id="GO:0003677">
    <property type="term" value="F:DNA binding"/>
    <property type="evidence" value="ECO:0007669"/>
    <property type="project" value="InterPro"/>
</dbReference>
<dbReference type="Pfam" id="PF01609">
    <property type="entry name" value="DDE_Tnp_1"/>
    <property type="match status" value="1"/>
</dbReference>
<dbReference type="SUPFAM" id="SSF53098">
    <property type="entry name" value="Ribonuclease H-like"/>
    <property type="match status" value="1"/>
</dbReference>
<proteinExistence type="predicted"/>
<dbReference type="AlphaFoldDB" id="A0A3P3XPN2"/>